<dbReference type="AlphaFoldDB" id="A0A4R2HVC3"/>
<dbReference type="Proteomes" id="UP000294508">
    <property type="component" value="Unassembled WGS sequence"/>
</dbReference>
<evidence type="ECO:0000259" key="2">
    <source>
        <dbReference type="Pfam" id="PF08044"/>
    </source>
</evidence>
<organism evidence="3 4">
    <name type="scientific">Kribbella steppae</name>
    <dbReference type="NCBI Taxonomy" id="2512223"/>
    <lineage>
        <taxon>Bacteria</taxon>
        <taxon>Bacillati</taxon>
        <taxon>Actinomycetota</taxon>
        <taxon>Actinomycetes</taxon>
        <taxon>Propionibacteriales</taxon>
        <taxon>Kribbellaceae</taxon>
        <taxon>Kribbella</taxon>
    </lineage>
</organism>
<evidence type="ECO:0000313" key="4">
    <source>
        <dbReference type="Proteomes" id="UP000294508"/>
    </source>
</evidence>
<name>A0A4R2HVC3_9ACTN</name>
<feature type="transmembrane region" description="Helical" evidence="1">
    <location>
        <begin position="107"/>
        <end position="126"/>
    </location>
</feature>
<accession>A0A4R2HVC3</accession>
<dbReference type="RefSeq" id="WP_132207816.1">
    <property type="nucleotide sequence ID" value="NZ_SLWN01000002.1"/>
</dbReference>
<protein>
    <submittedName>
        <fullName evidence="3">Uncharacterized protein DUF1707</fullName>
    </submittedName>
</protein>
<dbReference type="InterPro" id="IPR012551">
    <property type="entry name" value="DUF1707_SHOCT-like"/>
</dbReference>
<sequence length="141" mass="15859">MNTVFDPLLMPDQVCLSDTDRQTAAAKLDHAVRYGTLTPPQAVVRRDLLHTARNRGELRQVFDGVDGAVPSDGLTVALRVVTAVWLVTCVVQFVVWLTMAAFGNLDWPWWLFSDAGLGLVVGILWWTHESYHRKTDVQVER</sequence>
<gene>
    <name evidence="3" type="ORF">EV652_10239</name>
</gene>
<dbReference type="OrthoDB" id="3748531at2"/>
<comment type="caution">
    <text evidence="3">The sequence shown here is derived from an EMBL/GenBank/DDBJ whole genome shotgun (WGS) entry which is preliminary data.</text>
</comment>
<keyword evidence="1" id="KW-0472">Membrane</keyword>
<evidence type="ECO:0000313" key="3">
    <source>
        <dbReference type="EMBL" id="TCO33975.1"/>
    </source>
</evidence>
<keyword evidence="4" id="KW-1185">Reference proteome</keyword>
<evidence type="ECO:0000256" key="1">
    <source>
        <dbReference type="SAM" id="Phobius"/>
    </source>
</evidence>
<dbReference type="EMBL" id="SLWN01000002">
    <property type="protein sequence ID" value="TCO33975.1"/>
    <property type="molecule type" value="Genomic_DNA"/>
</dbReference>
<feature type="domain" description="DUF1707" evidence="2">
    <location>
        <begin position="16"/>
        <end position="64"/>
    </location>
</feature>
<feature type="transmembrane region" description="Helical" evidence="1">
    <location>
        <begin position="80"/>
        <end position="101"/>
    </location>
</feature>
<keyword evidence="1" id="KW-0812">Transmembrane</keyword>
<reference evidence="3 4" key="1">
    <citation type="journal article" date="2015" name="Stand. Genomic Sci.">
        <title>Genomic Encyclopedia of Bacterial and Archaeal Type Strains, Phase III: the genomes of soil and plant-associated and newly described type strains.</title>
        <authorList>
            <person name="Whitman W.B."/>
            <person name="Woyke T."/>
            <person name="Klenk H.P."/>
            <person name="Zhou Y."/>
            <person name="Lilburn T.G."/>
            <person name="Beck B.J."/>
            <person name="De Vos P."/>
            <person name="Vandamme P."/>
            <person name="Eisen J.A."/>
            <person name="Garrity G."/>
            <person name="Hugenholtz P."/>
            <person name="Kyrpides N.C."/>
        </authorList>
    </citation>
    <scope>NUCLEOTIDE SEQUENCE [LARGE SCALE GENOMIC DNA]</scope>
    <source>
        <strain evidence="3 4">VKM Ac-2572</strain>
    </source>
</reference>
<proteinExistence type="predicted"/>
<dbReference type="Pfam" id="PF08044">
    <property type="entry name" value="DUF1707"/>
    <property type="match status" value="1"/>
</dbReference>
<keyword evidence="1" id="KW-1133">Transmembrane helix</keyword>